<proteinExistence type="predicted"/>
<dbReference type="PANTHER" id="PTHR44591">
    <property type="entry name" value="STRESS RESPONSE REGULATOR PROTEIN 1"/>
    <property type="match status" value="1"/>
</dbReference>
<feature type="domain" description="Response regulatory" evidence="3">
    <location>
        <begin position="3"/>
        <end position="117"/>
    </location>
</feature>
<dbReference type="InterPro" id="IPR001789">
    <property type="entry name" value="Sig_transdc_resp-reg_receiver"/>
</dbReference>
<dbReference type="OrthoDB" id="9809318at2"/>
<dbReference type="RefSeq" id="WP_090711005.1">
    <property type="nucleotide sequence ID" value="NZ_CBCSKY010000010.1"/>
</dbReference>
<dbReference type="GO" id="GO:0000160">
    <property type="term" value="P:phosphorelay signal transduction system"/>
    <property type="evidence" value="ECO:0007669"/>
    <property type="project" value="InterPro"/>
</dbReference>
<dbReference type="EMBL" id="FNDX01000001">
    <property type="protein sequence ID" value="SDH72759.1"/>
    <property type="molecule type" value="Genomic_DNA"/>
</dbReference>
<keyword evidence="1 2" id="KW-0597">Phosphoprotein</keyword>
<dbReference type="PROSITE" id="PS50110">
    <property type="entry name" value="RESPONSE_REGULATORY"/>
    <property type="match status" value="1"/>
</dbReference>
<dbReference type="Proteomes" id="UP000199050">
    <property type="component" value="Unassembled WGS sequence"/>
</dbReference>
<organism evidence="4 5">
    <name type="scientific">Paenibacillus typhae</name>
    <dbReference type="NCBI Taxonomy" id="1174501"/>
    <lineage>
        <taxon>Bacteria</taxon>
        <taxon>Bacillati</taxon>
        <taxon>Bacillota</taxon>
        <taxon>Bacilli</taxon>
        <taxon>Bacillales</taxon>
        <taxon>Paenibacillaceae</taxon>
        <taxon>Paenibacillus</taxon>
    </lineage>
</organism>
<dbReference type="AlphaFoldDB" id="A0A1G8ESP3"/>
<sequence length="123" mass="13703">MIRAFLLDVNQEDLYKLAAMLHRSGKVAVIGMSSHPQSALEQIAGLQPDVLFLDLQLHGLQGVLVAEQIKQQLPAIQIVVTTGSKQHALWAFDQAIVDYLLKPFEEERLCQSLERLRKGSDAV</sequence>
<dbReference type="SUPFAM" id="SSF52172">
    <property type="entry name" value="CheY-like"/>
    <property type="match status" value="1"/>
</dbReference>
<evidence type="ECO:0000313" key="5">
    <source>
        <dbReference type="Proteomes" id="UP000199050"/>
    </source>
</evidence>
<dbReference type="SMART" id="SM00448">
    <property type="entry name" value="REC"/>
    <property type="match status" value="1"/>
</dbReference>
<keyword evidence="5" id="KW-1185">Reference proteome</keyword>
<dbReference type="Gene3D" id="3.40.50.2300">
    <property type="match status" value="1"/>
</dbReference>
<evidence type="ECO:0000259" key="3">
    <source>
        <dbReference type="PROSITE" id="PS50110"/>
    </source>
</evidence>
<evidence type="ECO:0000256" key="1">
    <source>
        <dbReference type="ARBA" id="ARBA00022553"/>
    </source>
</evidence>
<dbReference type="InterPro" id="IPR011006">
    <property type="entry name" value="CheY-like_superfamily"/>
</dbReference>
<dbReference type="InterPro" id="IPR050595">
    <property type="entry name" value="Bact_response_regulator"/>
</dbReference>
<reference evidence="5" key="1">
    <citation type="submission" date="2016-10" db="EMBL/GenBank/DDBJ databases">
        <authorList>
            <person name="Varghese N."/>
            <person name="Submissions S."/>
        </authorList>
    </citation>
    <scope>NUCLEOTIDE SEQUENCE [LARGE SCALE GENOMIC DNA]</scope>
    <source>
        <strain evidence="5">CGMCC 1.11012</strain>
    </source>
</reference>
<dbReference type="Pfam" id="PF00072">
    <property type="entry name" value="Response_reg"/>
    <property type="match status" value="1"/>
</dbReference>
<protein>
    <submittedName>
        <fullName evidence="4">Two-component system, LytT family, response regulator/two-component system, LytT family, response regulator LytT</fullName>
    </submittedName>
</protein>
<feature type="modified residue" description="4-aspartylphosphate" evidence="2">
    <location>
        <position position="54"/>
    </location>
</feature>
<dbReference type="STRING" id="1174501.SAMN05216192_10111"/>
<dbReference type="PANTHER" id="PTHR44591:SF3">
    <property type="entry name" value="RESPONSE REGULATORY DOMAIN-CONTAINING PROTEIN"/>
    <property type="match status" value="1"/>
</dbReference>
<evidence type="ECO:0000256" key="2">
    <source>
        <dbReference type="PROSITE-ProRule" id="PRU00169"/>
    </source>
</evidence>
<name>A0A1G8ESP3_9BACL</name>
<gene>
    <name evidence="4" type="ORF">SAMN05216192_10111</name>
</gene>
<accession>A0A1G8ESP3</accession>
<evidence type="ECO:0000313" key="4">
    <source>
        <dbReference type="EMBL" id="SDH72759.1"/>
    </source>
</evidence>